<dbReference type="PANTHER" id="PTHR11505">
    <property type="entry name" value="L1 TRANSPOSABLE ELEMENT-RELATED"/>
    <property type="match status" value="1"/>
</dbReference>
<name>A0AAN7VC41_9COLE</name>
<accession>A0AAN7VC41</accession>
<organism evidence="2 3">
    <name type="scientific">Pyrocoelia pectoralis</name>
    <dbReference type="NCBI Taxonomy" id="417401"/>
    <lineage>
        <taxon>Eukaryota</taxon>
        <taxon>Metazoa</taxon>
        <taxon>Ecdysozoa</taxon>
        <taxon>Arthropoda</taxon>
        <taxon>Hexapoda</taxon>
        <taxon>Insecta</taxon>
        <taxon>Pterygota</taxon>
        <taxon>Neoptera</taxon>
        <taxon>Endopterygota</taxon>
        <taxon>Coleoptera</taxon>
        <taxon>Polyphaga</taxon>
        <taxon>Elateriformia</taxon>
        <taxon>Elateroidea</taxon>
        <taxon>Lampyridae</taxon>
        <taxon>Lampyrinae</taxon>
        <taxon>Pyrocoelia</taxon>
    </lineage>
</organism>
<proteinExistence type="predicted"/>
<evidence type="ECO:0000256" key="1">
    <source>
        <dbReference type="SAM" id="Coils"/>
    </source>
</evidence>
<protein>
    <recommendedName>
        <fullName evidence="4">Endonuclease-reverse transcriptase</fullName>
    </recommendedName>
</protein>
<dbReference type="Proteomes" id="UP001329430">
    <property type="component" value="Chromosome 4"/>
</dbReference>
<evidence type="ECO:0000313" key="2">
    <source>
        <dbReference type="EMBL" id="KAK5644937.1"/>
    </source>
</evidence>
<dbReference type="Gene3D" id="3.30.70.1820">
    <property type="entry name" value="L1 transposable element, RRM domain"/>
    <property type="match status" value="1"/>
</dbReference>
<feature type="coiled-coil region" evidence="1">
    <location>
        <begin position="77"/>
        <end position="111"/>
    </location>
</feature>
<evidence type="ECO:0008006" key="4">
    <source>
        <dbReference type="Google" id="ProtNLM"/>
    </source>
</evidence>
<evidence type="ECO:0000313" key="3">
    <source>
        <dbReference type="Proteomes" id="UP001329430"/>
    </source>
</evidence>
<dbReference type="AlphaFoldDB" id="A0AAN7VC41"/>
<gene>
    <name evidence="2" type="ORF">RI129_006237</name>
</gene>
<sequence length="296" mass="34606">MQAKNMIADSSEIIFECYLFFKTTLSVSTCNVSIDNIFNQISRVIRSTQTCIGTHKLVYDECCYYFLHHFNHENKGLGQISTDINAMKQENKQLKEKIEMQDKRIEFLEREGRKKNLVIMGVADKEGEGEKEMLDKITLLMSNIGVEMDKEIELEDYIRLGKFREAGTRPILIKLRKFSKKMEILKHAKNLKGTDIWINEDYTKEVQEERKKLIPMMKEARSKGHKALIKYNKLIINNEVYDMERNDLASQQKLRKVYSSEASTSTKRLVSERSPEEDTLGAQLRKITKKTTWTKN</sequence>
<dbReference type="EMBL" id="JAVRBK010000004">
    <property type="protein sequence ID" value="KAK5644937.1"/>
    <property type="molecule type" value="Genomic_DNA"/>
</dbReference>
<dbReference type="InterPro" id="IPR004244">
    <property type="entry name" value="Transposase_22"/>
</dbReference>
<keyword evidence="3" id="KW-1185">Reference proteome</keyword>
<reference evidence="2 3" key="1">
    <citation type="journal article" date="2024" name="Insects">
        <title>An Improved Chromosome-Level Genome Assembly of the Firefly Pyrocoelia pectoralis.</title>
        <authorList>
            <person name="Fu X."/>
            <person name="Meyer-Rochow V.B."/>
            <person name="Ballantyne L."/>
            <person name="Zhu X."/>
        </authorList>
    </citation>
    <scope>NUCLEOTIDE SEQUENCE [LARGE SCALE GENOMIC DNA]</scope>
    <source>
        <strain evidence="2">XCY_ONT2</strain>
    </source>
</reference>
<comment type="caution">
    <text evidence="2">The sequence shown here is derived from an EMBL/GenBank/DDBJ whole genome shotgun (WGS) entry which is preliminary data.</text>
</comment>
<keyword evidence="1" id="KW-0175">Coiled coil</keyword>